<sequence length="314" mass="35501">MRDIASCFSDYSVTISDSSCSSASNLVCRPPGHVYQHPNLIPSTQNAVICIYKVNLSLQKEVVITVTWCKNLIGQGLSIKVGEEESSSSIKVNMDYRLFRKKKGNRTFESGDSSVEVLWDLTMAKYDLGPEPIDGYYVAVMVDSELGLLIGNMVDEIAIKKFKTGVAVGKFSLVSRREHFYGNTHYSTKAQFSDSGNSHDILIRCTGEEYEGIKGPVLSVCVDKKKVILVRKLQWNFRGNRTIFVDGLLIDMMWDVHDWFFNPVSGYAVFMFRTRSGLDSRLWLEEKLLQKDQDKDGQFSFLIYASKSPQKNSD</sequence>
<dbReference type="Pfam" id="PF05910">
    <property type="entry name" value="DUF868"/>
    <property type="match status" value="1"/>
</dbReference>
<organism evidence="1 2">
    <name type="scientific">Aquilegia coerulea</name>
    <name type="common">Rocky mountain columbine</name>
    <dbReference type="NCBI Taxonomy" id="218851"/>
    <lineage>
        <taxon>Eukaryota</taxon>
        <taxon>Viridiplantae</taxon>
        <taxon>Streptophyta</taxon>
        <taxon>Embryophyta</taxon>
        <taxon>Tracheophyta</taxon>
        <taxon>Spermatophyta</taxon>
        <taxon>Magnoliopsida</taxon>
        <taxon>Ranunculales</taxon>
        <taxon>Ranunculaceae</taxon>
        <taxon>Thalictroideae</taxon>
        <taxon>Aquilegia</taxon>
    </lineage>
</organism>
<evidence type="ECO:0000313" key="2">
    <source>
        <dbReference type="Proteomes" id="UP000230069"/>
    </source>
</evidence>
<dbReference type="OrthoDB" id="678233at2759"/>
<evidence type="ECO:0000313" key="1">
    <source>
        <dbReference type="EMBL" id="PIA43336.1"/>
    </source>
</evidence>
<reference evidence="1 2" key="1">
    <citation type="submission" date="2017-09" db="EMBL/GenBank/DDBJ databases">
        <title>WGS assembly of Aquilegia coerulea Goldsmith.</title>
        <authorList>
            <person name="Hodges S."/>
            <person name="Kramer E."/>
            <person name="Nordborg M."/>
            <person name="Tomkins J."/>
            <person name="Borevitz J."/>
            <person name="Derieg N."/>
            <person name="Yan J."/>
            <person name="Mihaltcheva S."/>
            <person name="Hayes R.D."/>
            <person name="Rokhsar D."/>
        </authorList>
    </citation>
    <scope>NUCLEOTIDE SEQUENCE [LARGE SCALE GENOMIC DNA]</scope>
    <source>
        <strain evidence="2">cv. Goldsmith</strain>
    </source>
</reference>
<dbReference type="PANTHER" id="PTHR31972:SF48">
    <property type="entry name" value="OS04G0407500 PROTEIN"/>
    <property type="match status" value="1"/>
</dbReference>
<proteinExistence type="predicted"/>
<name>A0A2G5DIM3_AQUCA</name>
<dbReference type="EMBL" id="KZ305036">
    <property type="protein sequence ID" value="PIA43336.1"/>
    <property type="molecule type" value="Genomic_DNA"/>
</dbReference>
<protein>
    <recommendedName>
        <fullName evidence="3">DUF868 domain-containing protein</fullName>
    </recommendedName>
</protein>
<dbReference type="STRING" id="218851.A0A2G5DIM3"/>
<dbReference type="FunCoup" id="A0A2G5DIM3">
    <property type="interactions" value="277"/>
</dbReference>
<dbReference type="InterPro" id="IPR008586">
    <property type="entry name" value="DUF868_pln"/>
</dbReference>
<dbReference type="AlphaFoldDB" id="A0A2G5DIM3"/>
<dbReference type="InParanoid" id="A0A2G5DIM3"/>
<dbReference type="Proteomes" id="UP000230069">
    <property type="component" value="Unassembled WGS sequence"/>
</dbReference>
<dbReference type="PANTHER" id="PTHR31972">
    <property type="entry name" value="EXPRESSED PROTEIN"/>
    <property type="match status" value="1"/>
</dbReference>
<accession>A0A2G5DIM3</accession>
<keyword evidence="2" id="KW-1185">Reference proteome</keyword>
<gene>
    <name evidence="1" type="ORF">AQUCO_01900007v1</name>
</gene>
<evidence type="ECO:0008006" key="3">
    <source>
        <dbReference type="Google" id="ProtNLM"/>
    </source>
</evidence>